<dbReference type="EMBL" id="RDRA01000014">
    <property type="protein sequence ID" value="RXG91550.1"/>
    <property type="molecule type" value="Genomic_DNA"/>
</dbReference>
<reference evidence="1 2" key="1">
    <citation type="submission" date="2018-10" db="EMBL/GenBank/DDBJ databases">
        <title>Bradyrhizobium sp. nov., isolated from effective nodules of peanut in China.</title>
        <authorList>
            <person name="Li Y."/>
        </authorList>
    </citation>
    <scope>NUCLEOTIDE SEQUENCE [LARGE SCALE GENOMIC DNA]</scope>
    <source>
        <strain evidence="1 2">CCBAU 51781</strain>
    </source>
</reference>
<comment type="caution">
    <text evidence="1">The sequence shown here is derived from an EMBL/GenBank/DDBJ whole genome shotgun (WGS) entry which is preliminary data.</text>
</comment>
<organism evidence="1 2">
    <name type="scientific">Bradyrhizobium zhanjiangense</name>
    <dbReference type="NCBI Taxonomy" id="1325107"/>
    <lineage>
        <taxon>Bacteria</taxon>
        <taxon>Pseudomonadati</taxon>
        <taxon>Pseudomonadota</taxon>
        <taxon>Alphaproteobacteria</taxon>
        <taxon>Hyphomicrobiales</taxon>
        <taxon>Nitrobacteraceae</taxon>
        <taxon>Bradyrhizobium</taxon>
    </lineage>
</organism>
<keyword evidence="2" id="KW-1185">Reference proteome</keyword>
<proteinExistence type="predicted"/>
<dbReference type="Proteomes" id="UP000289946">
    <property type="component" value="Unassembled WGS sequence"/>
</dbReference>
<accession>A0ABY0DH31</accession>
<evidence type="ECO:0000313" key="2">
    <source>
        <dbReference type="Proteomes" id="UP000289946"/>
    </source>
</evidence>
<name>A0ABY0DH31_9BRAD</name>
<evidence type="ECO:0000313" key="1">
    <source>
        <dbReference type="EMBL" id="RXG91550.1"/>
    </source>
</evidence>
<protein>
    <submittedName>
        <fullName evidence="1">Uncharacterized protein</fullName>
    </submittedName>
</protein>
<gene>
    <name evidence="1" type="ORF">EAS62_24020</name>
</gene>
<dbReference type="RefSeq" id="WP_128941024.1">
    <property type="nucleotide sequence ID" value="NZ_RDRA01000014.1"/>
</dbReference>
<sequence>MRSGNATKAKLGLWQCLEQLAREKNPRLVALIEIGDARHLLDVRAALEDLALGVVSKAKVARARKLLAHK</sequence>